<evidence type="ECO:0000313" key="4">
    <source>
        <dbReference type="Proteomes" id="UP001611415"/>
    </source>
</evidence>
<dbReference type="InterPro" id="IPR028939">
    <property type="entry name" value="P5C_Rdtase_cat_N"/>
</dbReference>
<gene>
    <name evidence="3" type="ORF">ACH49W_19285</name>
</gene>
<name>A0ABW7X334_9NOCA</name>
<dbReference type="PANTHER" id="PTHR14239">
    <property type="entry name" value="DUDULIN-RELATED"/>
    <property type="match status" value="1"/>
</dbReference>
<accession>A0ABW7X334</accession>
<comment type="caution">
    <text evidence="3">The sequence shown here is derived from an EMBL/GenBank/DDBJ whole genome shotgun (WGS) entry which is preliminary data.</text>
</comment>
<dbReference type="Pfam" id="PF03807">
    <property type="entry name" value="F420_oxidored"/>
    <property type="match status" value="1"/>
</dbReference>
<protein>
    <submittedName>
        <fullName evidence="3">NADPH-dependent F420 reductase</fullName>
    </submittedName>
</protein>
<organism evidence="3 4">
    <name type="scientific">Nocardia xishanensis</name>
    <dbReference type="NCBI Taxonomy" id="238964"/>
    <lineage>
        <taxon>Bacteria</taxon>
        <taxon>Bacillati</taxon>
        <taxon>Actinomycetota</taxon>
        <taxon>Actinomycetes</taxon>
        <taxon>Mycobacteriales</taxon>
        <taxon>Nocardiaceae</taxon>
        <taxon>Nocardia</taxon>
    </lineage>
</organism>
<evidence type="ECO:0000259" key="2">
    <source>
        <dbReference type="Pfam" id="PF03807"/>
    </source>
</evidence>
<dbReference type="SUPFAM" id="SSF51735">
    <property type="entry name" value="NAD(P)-binding Rossmann-fold domains"/>
    <property type="match status" value="1"/>
</dbReference>
<dbReference type="Proteomes" id="UP001611415">
    <property type="component" value="Unassembled WGS sequence"/>
</dbReference>
<reference evidence="3 4" key="1">
    <citation type="submission" date="2024-10" db="EMBL/GenBank/DDBJ databases">
        <title>The Natural Products Discovery Center: Release of the First 8490 Sequenced Strains for Exploring Actinobacteria Biosynthetic Diversity.</title>
        <authorList>
            <person name="Kalkreuter E."/>
            <person name="Kautsar S.A."/>
            <person name="Yang D."/>
            <person name="Bader C.D."/>
            <person name="Teijaro C.N."/>
            <person name="Fluegel L."/>
            <person name="Davis C.M."/>
            <person name="Simpson J.R."/>
            <person name="Lauterbach L."/>
            <person name="Steele A.D."/>
            <person name="Gui C."/>
            <person name="Meng S."/>
            <person name="Li G."/>
            <person name="Viehrig K."/>
            <person name="Ye F."/>
            <person name="Su P."/>
            <person name="Kiefer A.F."/>
            <person name="Nichols A."/>
            <person name="Cepeda A.J."/>
            <person name="Yan W."/>
            <person name="Fan B."/>
            <person name="Jiang Y."/>
            <person name="Adhikari A."/>
            <person name="Zheng C.-J."/>
            <person name="Schuster L."/>
            <person name="Cowan T.M."/>
            <person name="Smanski M.J."/>
            <person name="Chevrette M.G."/>
            <person name="De Carvalho L.P.S."/>
            <person name="Shen B."/>
        </authorList>
    </citation>
    <scope>NUCLEOTIDE SEQUENCE [LARGE SCALE GENOMIC DNA]</scope>
    <source>
        <strain evidence="3 4">NPDC019275</strain>
    </source>
</reference>
<keyword evidence="1" id="KW-0560">Oxidoreductase</keyword>
<evidence type="ECO:0000313" key="3">
    <source>
        <dbReference type="EMBL" id="MFI2475521.1"/>
    </source>
</evidence>
<dbReference type="InterPro" id="IPR036291">
    <property type="entry name" value="NAD(P)-bd_dom_sf"/>
</dbReference>
<dbReference type="PANTHER" id="PTHR14239:SF10">
    <property type="entry name" value="REDUCTASE"/>
    <property type="match status" value="1"/>
</dbReference>
<dbReference type="Gene3D" id="3.40.50.720">
    <property type="entry name" value="NAD(P)-binding Rossmann-like Domain"/>
    <property type="match status" value="1"/>
</dbReference>
<keyword evidence="4" id="KW-1185">Reference proteome</keyword>
<feature type="domain" description="Pyrroline-5-carboxylate reductase catalytic N-terminal" evidence="2">
    <location>
        <begin position="2"/>
        <end position="95"/>
    </location>
</feature>
<dbReference type="RefSeq" id="WP_397093058.1">
    <property type="nucleotide sequence ID" value="NZ_JBIRYO010000011.1"/>
</dbReference>
<dbReference type="EMBL" id="JBIRYO010000011">
    <property type="protein sequence ID" value="MFI2475521.1"/>
    <property type="molecule type" value="Genomic_DNA"/>
</dbReference>
<proteinExistence type="predicted"/>
<evidence type="ECO:0000256" key="1">
    <source>
        <dbReference type="ARBA" id="ARBA00023002"/>
    </source>
</evidence>
<dbReference type="PROSITE" id="PS51257">
    <property type="entry name" value="PROKAR_LIPOPROTEIN"/>
    <property type="match status" value="1"/>
</dbReference>
<dbReference type="InterPro" id="IPR051267">
    <property type="entry name" value="STEAP_metalloreductase"/>
</dbReference>
<sequence>MRIGILGTGTLAGALGGCWTRAGHQVTVAGRSQDKARLLAARLGGGARAATVGEAVAEVDAVLLAVAWDGVADILRNAGSGTGALAGTTLIDPTNAVDHGVGVLITPPGGSGAQRVAELAPGAHVVKAFHLFPAERWGARADRPVTVAICGDDPNALRVTEILVRDAGGEAAVLGGLGRARQLEEAAGFVIGLAFKGFDPRAAVPHVPAGASTVA</sequence>